<keyword evidence="3" id="KW-1003">Cell membrane</keyword>
<keyword evidence="8" id="KW-1185">Reference proteome</keyword>
<dbReference type="GO" id="GO:0005886">
    <property type="term" value="C:plasma membrane"/>
    <property type="evidence" value="ECO:0007669"/>
    <property type="project" value="UniProtKB-SubCell"/>
</dbReference>
<organism evidence="7 8">
    <name type="scientific">Phocaeicola sartorii</name>
    <dbReference type="NCBI Taxonomy" id="671267"/>
    <lineage>
        <taxon>Bacteria</taxon>
        <taxon>Pseudomonadati</taxon>
        <taxon>Bacteroidota</taxon>
        <taxon>Bacteroidia</taxon>
        <taxon>Bacteroidales</taxon>
        <taxon>Bacteroidaceae</taxon>
        <taxon>Phocaeicola</taxon>
    </lineage>
</organism>
<protein>
    <submittedName>
        <fullName evidence="7">Uncharacterized protein</fullName>
    </submittedName>
</protein>
<evidence type="ECO:0000256" key="1">
    <source>
        <dbReference type="ARBA" id="ARBA00004651"/>
    </source>
</evidence>
<sequence length="474" mass="54532">MNRTLKGLYWSSIDIFSSRLLSFLLLLFITRILVPADYGLIAMLTIFMSISQNIVDSGFGAALVQKQDRTDTDYSTAFFFNLIVSVAVYFILYSFSGFIADFYNQPQLKEIVRIIGLSLIINSLSIVQRAKIMIDLDYRKQAIISFVSIIISGILALLLAYNNYGVWALVGQNLSMAMISALLLWIMSDWRPLFVFSVKSFKELFSFGSKLLVGGVIHTVYTNLYTLFIGKIFPVVELGYYNRAFSLAQSPSSFFMAIVNRVTYPIECELQHDNHLLRDKFLFFIKMSSFVVFPMMILLCALARPLIITILTDKWLGAVVYLQIMCIAYMFEPLMRQNWELLNAKRRSDYSLKSEIIKKIVAFIILVLTIPLGIKWMCWGLVLYSVLDIFIVTQYIKRVLPDCGFLEELKIIFPTFIWASSMGGVVFWVIGFFESPIVQLLVGIVLGCFYYLVIPFLFKWKEFVFIVRIIKKKI</sequence>
<dbReference type="OrthoDB" id="9770347at2"/>
<dbReference type="InterPro" id="IPR050833">
    <property type="entry name" value="Poly_Biosynth_Transport"/>
</dbReference>
<comment type="subcellular location">
    <subcellularLocation>
        <location evidence="1">Cell membrane</location>
        <topology evidence="1">Multi-pass membrane protein</topology>
    </subcellularLocation>
</comment>
<dbReference type="PATRIC" id="fig|1235788.3.peg.3750"/>
<dbReference type="Pfam" id="PF13440">
    <property type="entry name" value="Polysacc_synt_3"/>
    <property type="match status" value="1"/>
</dbReference>
<evidence type="ECO:0000256" key="6">
    <source>
        <dbReference type="ARBA" id="ARBA00023136"/>
    </source>
</evidence>
<dbReference type="AlphaFoldDB" id="R9I0E3"/>
<evidence type="ECO:0000256" key="2">
    <source>
        <dbReference type="ARBA" id="ARBA00007430"/>
    </source>
</evidence>
<evidence type="ECO:0000313" key="7">
    <source>
        <dbReference type="EMBL" id="EOS09546.1"/>
    </source>
</evidence>
<gene>
    <name evidence="7" type="ORF">C802_03659</name>
</gene>
<proteinExistence type="inferred from homology"/>
<comment type="similarity">
    <text evidence="2">Belongs to the polysaccharide synthase family.</text>
</comment>
<dbReference type="Proteomes" id="UP000014200">
    <property type="component" value="Unassembled WGS sequence"/>
</dbReference>
<keyword evidence="6" id="KW-0472">Membrane</keyword>
<evidence type="ECO:0000256" key="3">
    <source>
        <dbReference type="ARBA" id="ARBA00022475"/>
    </source>
</evidence>
<dbReference type="GeneID" id="82154278"/>
<dbReference type="CDD" id="cd13127">
    <property type="entry name" value="MATE_tuaB_like"/>
    <property type="match status" value="1"/>
</dbReference>
<dbReference type="EMBL" id="ASSP01000022">
    <property type="protein sequence ID" value="EOS09546.1"/>
    <property type="molecule type" value="Genomic_DNA"/>
</dbReference>
<accession>R9I0E3</accession>
<evidence type="ECO:0000256" key="4">
    <source>
        <dbReference type="ARBA" id="ARBA00022692"/>
    </source>
</evidence>
<keyword evidence="4" id="KW-0812">Transmembrane</keyword>
<dbReference type="PANTHER" id="PTHR30250">
    <property type="entry name" value="PST FAMILY PREDICTED COLANIC ACID TRANSPORTER"/>
    <property type="match status" value="1"/>
</dbReference>
<dbReference type="RefSeq" id="WP_016277934.1">
    <property type="nucleotide sequence ID" value="NZ_CAPDIF010000050.1"/>
</dbReference>
<reference evidence="7 8" key="1">
    <citation type="submission" date="2013-04" db="EMBL/GenBank/DDBJ databases">
        <title>The Genome Sequence of Bacteroides massiliensis dnLKV3.</title>
        <authorList>
            <consortium name="The Broad Institute Genomics Platform"/>
            <consortium name="The Broad Institute Genome Sequencing Center for Infectious Disease"/>
            <person name="Earl A."/>
            <person name="Xavier R."/>
            <person name="Kuhn K."/>
            <person name="Stappenbeck T."/>
            <person name="Walker B."/>
            <person name="Young S."/>
            <person name="Zeng Q."/>
            <person name="Gargeya S."/>
            <person name="Fitzgerald M."/>
            <person name="Haas B."/>
            <person name="Abouelleil A."/>
            <person name="Allen A.W."/>
            <person name="Alvarado L."/>
            <person name="Arachchi H.M."/>
            <person name="Berlin A.M."/>
            <person name="Chapman S.B."/>
            <person name="Gainer-Dewar J."/>
            <person name="Goldberg J."/>
            <person name="Griggs A."/>
            <person name="Gujja S."/>
            <person name="Hansen M."/>
            <person name="Howarth C."/>
            <person name="Imamovic A."/>
            <person name="Ireland A."/>
            <person name="Larimer J."/>
            <person name="McCowan C."/>
            <person name="Murphy C."/>
            <person name="Pearson M."/>
            <person name="Poon T.W."/>
            <person name="Priest M."/>
            <person name="Roberts A."/>
            <person name="Saif S."/>
            <person name="Shea T."/>
            <person name="Sisk P."/>
            <person name="Sykes S."/>
            <person name="Wortman J."/>
            <person name="Nusbaum C."/>
            <person name="Birren B."/>
        </authorList>
    </citation>
    <scope>NUCLEOTIDE SEQUENCE [LARGE SCALE GENOMIC DNA]</scope>
    <source>
        <strain evidence="8">dnLKV3</strain>
    </source>
</reference>
<comment type="caution">
    <text evidence="7">The sequence shown here is derived from an EMBL/GenBank/DDBJ whole genome shotgun (WGS) entry which is preliminary data.</text>
</comment>
<dbReference type="STRING" id="1235788.C802_03659"/>
<dbReference type="PANTHER" id="PTHR30250:SF10">
    <property type="entry name" value="LIPOPOLYSACCHARIDE BIOSYNTHESIS PROTEIN WZXC"/>
    <property type="match status" value="1"/>
</dbReference>
<keyword evidence="5" id="KW-1133">Transmembrane helix</keyword>
<evidence type="ECO:0000256" key="5">
    <source>
        <dbReference type="ARBA" id="ARBA00022989"/>
    </source>
</evidence>
<evidence type="ECO:0000313" key="8">
    <source>
        <dbReference type="Proteomes" id="UP000014200"/>
    </source>
</evidence>
<name>R9I0E3_9BACT</name>
<dbReference type="HOGENOM" id="CLU_026911_5_2_10"/>